<dbReference type="InterPro" id="IPR014782">
    <property type="entry name" value="Peptidase_M1_dom"/>
</dbReference>
<name>A0A1H3VG74_9BACT</name>
<evidence type="ECO:0000313" key="4">
    <source>
        <dbReference type="Proteomes" id="UP000199041"/>
    </source>
</evidence>
<dbReference type="Proteomes" id="UP000199041">
    <property type="component" value="Unassembled WGS sequence"/>
</dbReference>
<dbReference type="Gene3D" id="1.10.390.10">
    <property type="entry name" value="Neutral Protease Domain 2"/>
    <property type="match status" value="1"/>
</dbReference>
<evidence type="ECO:0000256" key="1">
    <source>
        <dbReference type="SAM" id="SignalP"/>
    </source>
</evidence>
<dbReference type="EMBL" id="FNQY01000001">
    <property type="protein sequence ID" value="SDZ73793.1"/>
    <property type="molecule type" value="Genomic_DNA"/>
</dbReference>
<reference evidence="3 4" key="1">
    <citation type="submission" date="2016-10" db="EMBL/GenBank/DDBJ databases">
        <authorList>
            <person name="de Groot N.N."/>
        </authorList>
    </citation>
    <scope>NUCLEOTIDE SEQUENCE [LARGE SCALE GENOMIC DNA]</scope>
    <source>
        <strain evidence="3 4">Vu-144</strain>
    </source>
</reference>
<dbReference type="InterPro" id="IPR027268">
    <property type="entry name" value="Peptidase_M4/M1_CTD_sf"/>
</dbReference>
<dbReference type="SUPFAM" id="SSF55486">
    <property type="entry name" value="Metalloproteases ('zincins'), catalytic domain"/>
    <property type="match status" value="1"/>
</dbReference>
<sequence length="860" mass="96381">MKKFYLCALSLLVLQGLFAQQNGSKYNQHEAFAPGFYTQTGNMYRSASGTPGPDYWQNRADYDIQVKLDTAAKTIKGAVQINYTNNSPDELPYLWLYVDQNIYREDSRATATTDIGGGRWATPIYTQGDEISNITLKMDGKSYQPKYRITDTRLQILLPKALAGKGGKVAVQIDYGFSIPERGTDRMGRLDTKNGWIYEIAQWYPRMCVYDDVEGWNTLPYLGAGEFYLEYGDIHYSITAPSDLVIVGSGTLDNPKEVLTKKQIEQLDKAKNSDATVTIHSLDDVKSGKDHLSQKELTWKFSCINTRDVAWAASKAFIWDAARIKMQSGNQILGQSVYPEESATTNGWDSSTYYTKKAIEINSYWHDFPYPVATNVAGTVGGMEYPGIVFCSARSTGPGLWFVTLHEFGHNWFPMLVGSNERKYAWMDEGFNTFTNFYCSRIFNNGAYNNEPDKYRIARSFFKPGAEVPMTIPDVLQAANLGNEGYYKPAVGLLILRDVVLGPERFDAAFKQYIKDWAYKHPTPADFFHSMENTAGEDLGWFWRGWFYNNWAIDQAVNKVDYVNGDPTKGALITLENIGQMPLPVQMDIEQDNGQTLHLKLPVEIWQRGGTWTLQAKTTSKVKKITLDPQRQYPDVDSTNNVWPNAASTAEAIPQGVSAQDIINDYLQAIGGKDKLSAVKTYHETLTGDASGTKLNVSLNYKAPDKFAEEVNLPDMNMQVMKVVLDGDKGTMTQQGKTQPLEGKMLESFKSSLGVFPELKYQNPGYKLEAKDIQEINGKKAYRVLITDPIGQVTTSYYDIDSHLKVKTESAQGGAQFSDYKAVKGILIPHASITENMGHSAKMTATLIQINENIADSTFQ</sequence>
<dbReference type="AlphaFoldDB" id="A0A1H3VG74"/>
<keyword evidence="1" id="KW-0732">Signal</keyword>
<proteinExistence type="predicted"/>
<dbReference type="STRING" id="551991.SAMN05192529_10185"/>
<protein>
    <recommendedName>
        <fullName evidence="2">Peptidase M1 membrane alanine aminopeptidase domain-containing protein</fullName>
    </recommendedName>
</protein>
<feature type="signal peptide" evidence="1">
    <location>
        <begin position="1"/>
        <end position="19"/>
    </location>
</feature>
<dbReference type="GO" id="GO:0008237">
    <property type="term" value="F:metallopeptidase activity"/>
    <property type="evidence" value="ECO:0007669"/>
    <property type="project" value="InterPro"/>
</dbReference>
<organism evidence="3 4">
    <name type="scientific">Arachidicoccus rhizosphaerae</name>
    <dbReference type="NCBI Taxonomy" id="551991"/>
    <lineage>
        <taxon>Bacteria</taxon>
        <taxon>Pseudomonadati</taxon>
        <taxon>Bacteroidota</taxon>
        <taxon>Chitinophagia</taxon>
        <taxon>Chitinophagales</taxon>
        <taxon>Chitinophagaceae</taxon>
        <taxon>Arachidicoccus</taxon>
    </lineage>
</organism>
<feature type="chain" id="PRO_5011604373" description="Peptidase M1 membrane alanine aminopeptidase domain-containing protein" evidence="1">
    <location>
        <begin position="20"/>
        <end position="860"/>
    </location>
</feature>
<dbReference type="CDD" id="cd09604">
    <property type="entry name" value="M1_APN_like"/>
    <property type="match status" value="1"/>
</dbReference>
<evidence type="ECO:0000259" key="2">
    <source>
        <dbReference type="Pfam" id="PF01433"/>
    </source>
</evidence>
<evidence type="ECO:0000313" key="3">
    <source>
        <dbReference type="EMBL" id="SDZ73793.1"/>
    </source>
</evidence>
<feature type="domain" description="Peptidase M1 membrane alanine aminopeptidase" evidence="2">
    <location>
        <begin position="403"/>
        <end position="546"/>
    </location>
</feature>
<accession>A0A1H3VG74</accession>
<dbReference type="GO" id="GO:0008270">
    <property type="term" value="F:zinc ion binding"/>
    <property type="evidence" value="ECO:0007669"/>
    <property type="project" value="InterPro"/>
</dbReference>
<keyword evidence="4" id="KW-1185">Reference proteome</keyword>
<dbReference type="Pfam" id="PF01433">
    <property type="entry name" value="Peptidase_M1"/>
    <property type="match status" value="1"/>
</dbReference>
<dbReference type="RefSeq" id="WP_170831088.1">
    <property type="nucleotide sequence ID" value="NZ_FNQY01000001.1"/>
</dbReference>
<gene>
    <name evidence="3" type="ORF">SAMN05192529_10185</name>
</gene>